<evidence type="ECO:0000313" key="7">
    <source>
        <dbReference type="Proteomes" id="UP001596170"/>
    </source>
</evidence>
<dbReference type="EMBL" id="JBHSRI010000022">
    <property type="protein sequence ID" value="MFC6040358.1"/>
    <property type="molecule type" value="Genomic_DNA"/>
</dbReference>
<evidence type="ECO:0000313" key="6">
    <source>
        <dbReference type="EMBL" id="MFC6041182.1"/>
    </source>
</evidence>
<evidence type="ECO:0000313" key="2">
    <source>
        <dbReference type="EMBL" id="MFC6039560.1"/>
    </source>
</evidence>
<evidence type="ECO:0000313" key="4">
    <source>
        <dbReference type="EMBL" id="MFC6040399.1"/>
    </source>
</evidence>
<organism evidence="6 7">
    <name type="scientific">Paenisporosarcina macmurdoensis</name>
    <dbReference type="NCBI Taxonomy" id="212659"/>
    <lineage>
        <taxon>Bacteria</taxon>
        <taxon>Bacillati</taxon>
        <taxon>Bacillota</taxon>
        <taxon>Bacilli</taxon>
        <taxon>Bacillales</taxon>
        <taxon>Caryophanaceae</taxon>
        <taxon>Paenisporosarcina</taxon>
    </lineage>
</organism>
<dbReference type="EMBL" id="JBHSRI010000022">
    <property type="protein sequence ID" value="MFC6040399.1"/>
    <property type="molecule type" value="Genomic_DNA"/>
</dbReference>
<evidence type="ECO:0000313" key="3">
    <source>
        <dbReference type="EMBL" id="MFC6040358.1"/>
    </source>
</evidence>
<reference evidence="7" key="2">
    <citation type="journal article" date="2019" name="Int. J. Syst. Evol. Microbiol.">
        <title>The Global Catalogue of Microorganisms (GCM) 10K type strain sequencing project: providing services to taxonomists for standard genome sequencing and annotation.</title>
        <authorList>
            <consortium name="The Broad Institute Genomics Platform"/>
            <consortium name="The Broad Institute Genome Sequencing Center for Infectious Disease"/>
            <person name="Wu L."/>
            <person name="Ma J."/>
        </authorList>
    </citation>
    <scope>NUCLEOTIDE SEQUENCE [LARGE SCALE GENOMIC DNA]</scope>
    <source>
        <strain evidence="7">CCUG 54527</strain>
    </source>
</reference>
<comment type="caution">
    <text evidence="6">The sequence shown here is derived from an EMBL/GenBank/DDBJ whole genome shotgun (WGS) entry which is preliminary data.</text>
</comment>
<dbReference type="Pfam" id="PF13333">
    <property type="entry name" value="rve_2"/>
    <property type="match status" value="1"/>
</dbReference>
<reference evidence="6" key="3">
    <citation type="submission" date="2024-09" db="EMBL/GenBank/DDBJ databases">
        <authorList>
            <person name="Sun Q."/>
            <person name="Mori K."/>
        </authorList>
    </citation>
    <scope>NUCLEOTIDE SEQUENCE</scope>
    <source>
        <strain evidence="6">CCUG 54527</strain>
    </source>
</reference>
<name>A0ABW1LDS3_9BACL</name>
<reference evidence="6" key="1">
    <citation type="journal article" date="2014" name="Int. J. Syst. Evol. Microbiol.">
        <title>Complete genome of a new Firmicutes species belonging to the dominant human colonic microbiota ('Ruminococcus bicirculans') reveals two chromosomes and a selective capacity to utilize plant glucans.</title>
        <authorList>
            <consortium name="NISC Comparative Sequencing Program"/>
            <person name="Wegmann U."/>
            <person name="Louis P."/>
            <person name="Goesmann A."/>
            <person name="Henrissat B."/>
            <person name="Duncan S.H."/>
            <person name="Flint H.J."/>
        </authorList>
    </citation>
    <scope>NUCLEOTIDE SEQUENCE</scope>
    <source>
        <strain evidence="6">CCUG 54527</strain>
    </source>
</reference>
<gene>
    <name evidence="2" type="ORF">ACFPYN_09010</name>
    <name evidence="3" type="ORF">ACFPYN_13090</name>
    <name evidence="4" type="ORF">ACFPYN_13305</name>
    <name evidence="5" type="ORF">ACFPYN_13555</name>
    <name evidence="6" type="ORF">ACFPYN_17270</name>
</gene>
<dbReference type="EMBL" id="JBHSRI010000010">
    <property type="protein sequence ID" value="MFC6039560.1"/>
    <property type="molecule type" value="Genomic_DNA"/>
</dbReference>
<accession>A0ABW1LDS3</accession>
<dbReference type="RefSeq" id="WP_377733674.1">
    <property type="nucleotide sequence ID" value="NZ_JBHSRI010000010.1"/>
</dbReference>
<evidence type="ECO:0000313" key="5">
    <source>
        <dbReference type="EMBL" id="MFC6040448.1"/>
    </source>
</evidence>
<dbReference type="InterPro" id="IPR001584">
    <property type="entry name" value="Integrase_cat-core"/>
</dbReference>
<evidence type="ECO:0000259" key="1">
    <source>
        <dbReference type="Pfam" id="PF13333"/>
    </source>
</evidence>
<proteinExistence type="predicted"/>
<dbReference type="Proteomes" id="UP001596170">
    <property type="component" value="Unassembled WGS sequence"/>
</dbReference>
<dbReference type="EMBL" id="JBHSRI010000023">
    <property type="protein sequence ID" value="MFC6040448.1"/>
    <property type="molecule type" value="Genomic_DNA"/>
</dbReference>
<dbReference type="EMBL" id="JBHSRI010000025">
    <property type="protein sequence ID" value="MFC6041182.1"/>
    <property type="molecule type" value="Genomic_DNA"/>
</dbReference>
<feature type="domain" description="Integrase catalytic" evidence="1">
    <location>
        <begin position="1"/>
        <end position="29"/>
    </location>
</feature>
<feature type="non-terminal residue" evidence="6">
    <location>
        <position position="1"/>
    </location>
</feature>
<sequence length="34" mass="4020">LFDYVNWYNNSRSHSSLSYLSPVAYRNLALKKIV</sequence>
<protein>
    <submittedName>
        <fullName evidence="6">IS3 family transposase</fullName>
    </submittedName>
</protein>
<keyword evidence="7" id="KW-1185">Reference proteome</keyword>